<dbReference type="CDD" id="cd05254">
    <property type="entry name" value="dTDP_HR_like_SDR_e"/>
    <property type="match status" value="1"/>
</dbReference>
<dbReference type="EC" id="1.1.1.133" evidence="2"/>
<gene>
    <name evidence="5" type="primary">rmlD</name>
    <name evidence="5" type="ORF">MPUL_08360</name>
</gene>
<dbReference type="Proteomes" id="UP000467252">
    <property type="component" value="Chromosome"/>
</dbReference>
<dbReference type="PANTHER" id="PTHR10491">
    <property type="entry name" value="DTDP-4-DEHYDRORHAMNOSE REDUCTASE"/>
    <property type="match status" value="1"/>
</dbReference>
<comment type="pathway">
    <text evidence="2">Carbohydrate biosynthesis; dTDP-L-rhamnose biosynthesis.</text>
</comment>
<comment type="similarity">
    <text evidence="1 2">Belongs to the dTDP-4-dehydrorhamnose reductase family.</text>
</comment>
<keyword evidence="6" id="KW-1185">Reference proteome</keyword>
<evidence type="ECO:0000256" key="1">
    <source>
        <dbReference type="ARBA" id="ARBA00010944"/>
    </source>
</evidence>
<reference evidence="5 6" key="1">
    <citation type="journal article" date="2019" name="Emerg. Microbes Infect.">
        <title>Comprehensive subspecies identification of 175 nontuberculous mycobacteria species based on 7547 genomic profiles.</title>
        <authorList>
            <person name="Matsumoto Y."/>
            <person name="Kinjo T."/>
            <person name="Motooka D."/>
            <person name="Nabeya D."/>
            <person name="Jung N."/>
            <person name="Uechi K."/>
            <person name="Horii T."/>
            <person name="Iida T."/>
            <person name="Fujita J."/>
            <person name="Nakamura S."/>
        </authorList>
    </citation>
    <scope>NUCLEOTIDE SEQUENCE [LARGE SCALE GENOMIC DNA]</scope>
    <source>
        <strain evidence="5 6">JCM 6370</strain>
    </source>
</reference>
<dbReference type="GO" id="GO:0005829">
    <property type="term" value="C:cytosol"/>
    <property type="evidence" value="ECO:0007669"/>
    <property type="project" value="TreeGrafter"/>
</dbReference>
<sequence length="334" mass="35052">MPITINNAADTAMTRSVRAGISPGYLRDRRNRGSARRRARLETVAKRTSHRIVIPGAGGMVGRVLAAQGRLQGGDVLALTSSQCDITDPAAVARVIAPGDVVINCAAYTKVDAAEADPERAQAVNATGPGNLARACATAGARLIHISTDYVFSGTQRRPYEIDDETGPLSVYGRTKLAGERAVLEVMPDAHVVRTSWVYEGGDGGDFVAVMRRRAAGDQPVEAVADQVGSPTYAGDLVAALLEVADGDIDAPVLHAANEGEASRFEQAQAVFEAVGADPARVRPVGSDQHPRPAPRPAYSALSGRRSAAAGLTPLRPWRDALTWALGEHGVAAR</sequence>
<evidence type="ECO:0000313" key="5">
    <source>
        <dbReference type="EMBL" id="BBY79678.1"/>
    </source>
</evidence>
<evidence type="ECO:0000259" key="4">
    <source>
        <dbReference type="Pfam" id="PF04321"/>
    </source>
</evidence>
<dbReference type="PANTHER" id="PTHR10491:SF4">
    <property type="entry name" value="METHIONINE ADENOSYLTRANSFERASE 2 SUBUNIT BETA"/>
    <property type="match status" value="1"/>
</dbReference>
<keyword evidence="2" id="KW-0521">NADP</keyword>
<dbReference type="NCBIfam" id="TIGR01214">
    <property type="entry name" value="rmlD"/>
    <property type="match status" value="1"/>
</dbReference>
<dbReference type="UniPathway" id="UPA00124"/>
<feature type="region of interest" description="Disordered" evidence="3">
    <location>
        <begin position="281"/>
        <end position="306"/>
    </location>
</feature>
<protein>
    <recommendedName>
        <fullName evidence="2">dTDP-4-dehydrorhamnose reductase</fullName>
        <ecNumber evidence="2">1.1.1.133</ecNumber>
    </recommendedName>
</protein>
<dbReference type="Gene3D" id="3.90.25.10">
    <property type="entry name" value="UDP-galactose 4-epimerase, domain 1"/>
    <property type="match status" value="1"/>
</dbReference>
<dbReference type="InterPro" id="IPR029903">
    <property type="entry name" value="RmlD-like-bd"/>
</dbReference>
<evidence type="ECO:0000256" key="3">
    <source>
        <dbReference type="SAM" id="MobiDB-lite"/>
    </source>
</evidence>
<proteinExistence type="inferred from homology"/>
<feature type="domain" description="RmlD-like substrate binding" evidence="4">
    <location>
        <begin position="51"/>
        <end position="326"/>
    </location>
</feature>
<organism evidence="5 6">
    <name type="scientific">Mycolicibacterium pulveris</name>
    <name type="common">Mycobacterium pulveris</name>
    <dbReference type="NCBI Taxonomy" id="36813"/>
    <lineage>
        <taxon>Bacteria</taxon>
        <taxon>Bacillati</taxon>
        <taxon>Actinomycetota</taxon>
        <taxon>Actinomycetes</taxon>
        <taxon>Mycobacteriales</taxon>
        <taxon>Mycobacteriaceae</taxon>
        <taxon>Mycolicibacterium</taxon>
    </lineage>
</organism>
<keyword evidence="2" id="KW-0560">Oxidoreductase</keyword>
<dbReference type="Gene3D" id="3.40.50.720">
    <property type="entry name" value="NAD(P)-binding Rossmann-like Domain"/>
    <property type="match status" value="1"/>
</dbReference>
<dbReference type="EMBL" id="AP022599">
    <property type="protein sequence ID" value="BBY79678.1"/>
    <property type="molecule type" value="Genomic_DNA"/>
</dbReference>
<dbReference type="InterPro" id="IPR005913">
    <property type="entry name" value="dTDP_dehydrorham_reduct"/>
</dbReference>
<dbReference type="AlphaFoldDB" id="A0A7I7UDY4"/>
<dbReference type="GO" id="GO:0008831">
    <property type="term" value="F:dTDP-4-dehydrorhamnose reductase activity"/>
    <property type="evidence" value="ECO:0007669"/>
    <property type="project" value="UniProtKB-EC"/>
</dbReference>
<evidence type="ECO:0000313" key="6">
    <source>
        <dbReference type="Proteomes" id="UP000467252"/>
    </source>
</evidence>
<comment type="function">
    <text evidence="2">Catalyzes the reduction of dTDP-6-deoxy-L-lyxo-4-hexulose to yield dTDP-L-rhamnose.</text>
</comment>
<dbReference type="SUPFAM" id="SSF51735">
    <property type="entry name" value="NAD(P)-binding Rossmann-fold domains"/>
    <property type="match status" value="1"/>
</dbReference>
<dbReference type="GO" id="GO:0019305">
    <property type="term" value="P:dTDP-rhamnose biosynthetic process"/>
    <property type="evidence" value="ECO:0007669"/>
    <property type="project" value="UniProtKB-UniPathway"/>
</dbReference>
<dbReference type="Pfam" id="PF04321">
    <property type="entry name" value="RmlD_sub_bind"/>
    <property type="match status" value="1"/>
</dbReference>
<evidence type="ECO:0000256" key="2">
    <source>
        <dbReference type="RuleBase" id="RU364082"/>
    </source>
</evidence>
<dbReference type="InterPro" id="IPR036291">
    <property type="entry name" value="NAD(P)-bd_dom_sf"/>
</dbReference>
<accession>A0A7I7UDY4</accession>
<name>A0A7I7UDY4_MYCPV</name>